<keyword evidence="4" id="KW-1185">Reference proteome</keyword>
<reference evidence="3" key="1">
    <citation type="submission" date="2017-04" db="EMBL/GenBank/DDBJ databases">
        <title>Unexpected and diverse lifestyles within the genus Limnohabitans.</title>
        <authorList>
            <person name="Kasalicky V."/>
            <person name="Mehrshad M."/>
            <person name="Andrei S.-A."/>
            <person name="Salcher M."/>
            <person name="Kratochvilova H."/>
            <person name="Simek K."/>
            <person name="Ghai R."/>
        </authorList>
    </citation>
    <scope>NUCLEOTIDE SEQUENCE [LARGE SCALE GENOMIC DNA]</scope>
    <source>
        <strain evidence="3">II-D5</strain>
    </source>
</reference>
<dbReference type="SUPFAM" id="SSF49354">
    <property type="entry name" value="PapD-like"/>
    <property type="match status" value="1"/>
</dbReference>
<evidence type="ECO:0000313" key="4">
    <source>
        <dbReference type="Proteomes" id="UP000037507"/>
    </source>
</evidence>
<dbReference type="Pfam" id="PF00345">
    <property type="entry name" value="PapD_N"/>
    <property type="match status" value="1"/>
</dbReference>
<feature type="domain" description="Pili assembly chaperone N-terminal" evidence="2">
    <location>
        <begin position="80"/>
        <end position="184"/>
    </location>
</feature>
<dbReference type="PANTHER" id="PTHR30251:SF4">
    <property type="entry name" value="SLR1668 PROTEIN"/>
    <property type="match status" value="1"/>
</dbReference>
<dbReference type="OrthoDB" id="511700at2"/>
<dbReference type="RefSeq" id="WP_083451138.1">
    <property type="nucleotide sequence ID" value="NZ_LFYT02000011.1"/>
</dbReference>
<dbReference type="EMBL" id="LFYT02000011">
    <property type="protein sequence ID" value="PVE42773.1"/>
    <property type="molecule type" value="Genomic_DNA"/>
</dbReference>
<keyword evidence="1" id="KW-1133">Transmembrane helix</keyword>
<feature type="transmembrane region" description="Helical" evidence="1">
    <location>
        <begin position="45"/>
        <end position="68"/>
    </location>
</feature>
<dbReference type="PANTHER" id="PTHR30251">
    <property type="entry name" value="PILUS ASSEMBLY CHAPERONE"/>
    <property type="match status" value="1"/>
</dbReference>
<dbReference type="InterPro" id="IPR050643">
    <property type="entry name" value="Periplasmic_pilus_chap"/>
</dbReference>
<dbReference type="InterPro" id="IPR008962">
    <property type="entry name" value="PapD-like_sf"/>
</dbReference>
<keyword evidence="1" id="KW-0812">Transmembrane</keyword>
<proteinExistence type="predicted"/>
<evidence type="ECO:0000313" key="3">
    <source>
        <dbReference type="EMBL" id="PVE42773.1"/>
    </source>
</evidence>
<dbReference type="Proteomes" id="UP000037507">
    <property type="component" value="Unassembled WGS sequence"/>
</dbReference>
<comment type="caution">
    <text evidence="3">The sequence shown here is derived from an EMBL/GenBank/DDBJ whole genome shotgun (WGS) entry which is preliminary data.</text>
</comment>
<gene>
    <name evidence="3" type="ORF">H663_010810</name>
</gene>
<organism evidence="3 4">
    <name type="scientific">Limnohabitans planktonicus II-D5</name>
    <dbReference type="NCBI Taxonomy" id="1293045"/>
    <lineage>
        <taxon>Bacteria</taxon>
        <taxon>Pseudomonadati</taxon>
        <taxon>Pseudomonadota</taxon>
        <taxon>Betaproteobacteria</taxon>
        <taxon>Burkholderiales</taxon>
        <taxon>Comamonadaceae</taxon>
        <taxon>Limnohabitans</taxon>
    </lineage>
</organism>
<evidence type="ECO:0000259" key="2">
    <source>
        <dbReference type="Pfam" id="PF00345"/>
    </source>
</evidence>
<protein>
    <recommendedName>
        <fullName evidence="2">Pili assembly chaperone N-terminal domain-containing protein</fullName>
    </recommendedName>
</protein>
<dbReference type="InterPro" id="IPR016147">
    <property type="entry name" value="Pili_assmbl_chaperone_N"/>
</dbReference>
<dbReference type="Gene3D" id="2.60.40.10">
    <property type="entry name" value="Immunoglobulins"/>
    <property type="match status" value="1"/>
</dbReference>
<evidence type="ECO:0000256" key="1">
    <source>
        <dbReference type="SAM" id="Phobius"/>
    </source>
</evidence>
<keyword evidence="1" id="KW-0472">Membrane</keyword>
<dbReference type="GO" id="GO:0030288">
    <property type="term" value="C:outer membrane-bounded periplasmic space"/>
    <property type="evidence" value="ECO:0007669"/>
    <property type="project" value="InterPro"/>
</dbReference>
<dbReference type="InterPro" id="IPR013783">
    <property type="entry name" value="Ig-like_fold"/>
</dbReference>
<dbReference type="GO" id="GO:0071555">
    <property type="term" value="P:cell wall organization"/>
    <property type="evidence" value="ECO:0007669"/>
    <property type="project" value="InterPro"/>
</dbReference>
<accession>A0A2T7UDK6</accession>
<sequence length="291" mass="32963">MAVSLVPRPRIVAQEITVTRSSSPSRSDVGFINFRRRQTFKIRQFAQQLSFLVFCLLVGVCLPAQAAITISPVIVHVPPDGRAIITVRNERQREVLYQISVFRWLQVDGVDRYEATQDFIASPPMFTLAAAESQIIRVGFRNPQRLPLEQSYRLFLAEVPRPDDNSAERGIVEFAMRYAIPVFVASSSRAGPLPLVWQMREEGGTLVVRVDNPSSTHTVLNMVGLTQQSGPDVQAEMASQRRTTVLAHAWHEWRFPVAHDKLHLSWRIVVQQSDAQTLEVVPHAEMRPHLR</sequence>
<dbReference type="AlphaFoldDB" id="A0A2T7UDK6"/>
<name>A0A2T7UDK6_9BURK</name>